<feature type="region of interest" description="Disordered" evidence="1">
    <location>
        <begin position="234"/>
        <end position="257"/>
    </location>
</feature>
<feature type="region of interest" description="Disordered" evidence="1">
    <location>
        <begin position="194"/>
        <end position="217"/>
    </location>
</feature>
<proteinExistence type="predicted"/>
<gene>
    <name evidence="2" type="ORF">LGLO00237_LOCUS298</name>
</gene>
<evidence type="ECO:0000313" key="2">
    <source>
        <dbReference type="EMBL" id="CAE0643670.1"/>
    </source>
</evidence>
<feature type="region of interest" description="Disordered" evidence="1">
    <location>
        <begin position="324"/>
        <end position="395"/>
    </location>
</feature>
<organism evidence="2">
    <name type="scientific">Lotharella globosa</name>
    <dbReference type="NCBI Taxonomy" id="91324"/>
    <lineage>
        <taxon>Eukaryota</taxon>
        <taxon>Sar</taxon>
        <taxon>Rhizaria</taxon>
        <taxon>Cercozoa</taxon>
        <taxon>Chlorarachniophyceae</taxon>
        <taxon>Lotharella</taxon>
    </lineage>
</organism>
<dbReference type="EMBL" id="HBIV01000432">
    <property type="protein sequence ID" value="CAE0643670.1"/>
    <property type="molecule type" value="Transcribed_RNA"/>
</dbReference>
<feature type="compositionally biased region" description="Basic residues" evidence="1">
    <location>
        <begin position="377"/>
        <end position="386"/>
    </location>
</feature>
<feature type="compositionally biased region" description="Polar residues" evidence="1">
    <location>
        <begin position="361"/>
        <end position="376"/>
    </location>
</feature>
<dbReference type="AlphaFoldDB" id="A0A7S3Y864"/>
<reference evidence="2" key="1">
    <citation type="submission" date="2021-01" db="EMBL/GenBank/DDBJ databases">
        <authorList>
            <person name="Corre E."/>
            <person name="Pelletier E."/>
            <person name="Niang G."/>
            <person name="Scheremetjew M."/>
            <person name="Finn R."/>
            <person name="Kale V."/>
            <person name="Holt S."/>
            <person name="Cochrane G."/>
            <person name="Meng A."/>
            <person name="Brown T."/>
            <person name="Cohen L."/>
        </authorList>
    </citation>
    <scope>NUCLEOTIDE SEQUENCE</scope>
    <source>
        <strain evidence="2">CCCM811</strain>
    </source>
</reference>
<protein>
    <submittedName>
        <fullName evidence="2">Uncharacterized protein</fullName>
    </submittedName>
</protein>
<name>A0A7S3Y864_9EUKA</name>
<evidence type="ECO:0000256" key="1">
    <source>
        <dbReference type="SAM" id="MobiDB-lite"/>
    </source>
</evidence>
<sequence length="395" mass="43034">MHLILFFDKHTSTRKPSRYSLALRTKAEKHRGHSGGVRGLRLQGMLQRYELMDALVIVFEWGNGVNPTYTEANSVILLTEAARNLLASLTSAASSARFPKINSNAPKRAAQCQLNRPTTKVTLSIDKSHQTSKKVQPNNRIAGLSIAVPQSVLLSGGDPNDKSARGGIGRYGPSHPLRNVASSTVFRPLRKKKEGGMLRRGSAWTTKSGFSPCSRASPVPLARRKLRVQPLAQCPSSTPMTMDVVRPNRDHDASPSTNLIQRPKVSIKEIALTDVDSSISRRKGSTLSPIVKSAKIRVPAFAAAGTKLQLQSSGRRFSGKIGFEGENLSGSNPLRSAKSKKSRLETPSSLIGIRHRALGETPSSSRGRLFNETPTPQKRKVSRRLHSAAAMRAFE</sequence>
<accession>A0A7S3Y864</accession>